<gene>
    <name evidence="7" type="ORF">OLC1_LOCUS17843</name>
</gene>
<feature type="domain" description="Plastocyanin-like" evidence="5">
    <location>
        <begin position="378"/>
        <end position="516"/>
    </location>
</feature>
<reference evidence="7" key="1">
    <citation type="submission" date="2023-03" db="EMBL/GenBank/DDBJ databases">
        <authorList>
            <person name="Julca I."/>
        </authorList>
    </citation>
    <scope>NUCLEOTIDE SEQUENCE</scope>
</reference>
<feature type="domain" description="Plastocyanin-like" evidence="4">
    <location>
        <begin position="162"/>
        <end position="297"/>
    </location>
</feature>
<name>A0AAV1DQH6_OLDCO</name>
<evidence type="ECO:0000256" key="1">
    <source>
        <dbReference type="ARBA" id="ARBA00010609"/>
    </source>
</evidence>
<dbReference type="SUPFAM" id="SSF49503">
    <property type="entry name" value="Cupredoxins"/>
    <property type="match status" value="3"/>
</dbReference>
<proteinExistence type="inferred from homology"/>
<sequence length="536" mass="60199">MRGANLIHIFFGVLALWSSASCVKAEDPYRFFTWEITYGNIAPLGVTQKGILINGQFPGPTITAVTNDNVYVNVVNKLDEPFLLTWHGIKQRRQSWQDGVLGTNCPIPPGANWTYKMQMKDQIGTYNYYPSTSLHRVAGAYGGLNIYARSVIAIPYPIPVADFTMIVSDWWNKEHKVLKNLLDTSKPLPSPNGLLINGKPSGTIFTGTPGKRYMLRVSNLCVSRSINIGMQGHNMTLVEVEGSHTIQQKYNTFDIHMGQSATFLITLDNQVRDYGIRVSSRFIKPILNATAVLRYAGSQNQVSGPYPSPPSDYHWSMLQARTIKWNLTANAARPNPQGSYHYGMIPIVRTIVLANAPAQINGQTRYTLNGISYENPTTPLKLADYFNIPGVFVMNGIKDSPSGVTPTEGVSVFGFTLHDFVEIVFQNNEKVLQSYHLDGYDFWTVGFANGVWNPSLRNRYNLDDAPTRNTVQVYPMGWSAILIPFDNKGMWNLRSQDWARRYLGQELYIRVWNTEQSLYTEANIPDNAILCGKAKQ</sequence>
<dbReference type="PANTHER" id="PTHR11709">
    <property type="entry name" value="MULTI-COPPER OXIDASE"/>
    <property type="match status" value="1"/>
</dbReference>
<keyword evidence="2" id="KW-0325">Glycoprotein</keyword>
<keyword evidence="8" id="KW-1185">Reference proteome</keyword>
<protein>
    <submittedName>
        <fullName evidence="7">OLC1v1010072C1</fullName>
    </submittedName>
</protein>
<keyword evidence="3" id="KW-0732">Signal</keyword>
<evidence type="ECO:0000256" key="2">
    <source>
        <dbReference type="ARBA" id="ARBA00023180"/>
    </source>
</evidence>
<evidence type="ECO:0000259" key="6">
    <source>
        <dbReference type="Pfam" id="PF07732"/>
    </source>
</evidence>
<dbReference type="InterPro" id="IPR001117">
    <property type="entry name" value="Cu-oxidase_2nd"/>
</dbReference>
<dbReference type="Pfam" id="PF00394">
    <property type="entry name" value="Cu-oxidase"/>
    <property type="match status" value="1"/>
</dbReference>
<accession>A0AAV1DQH6</accession>
<dbReference type="InterPro" id="IPR011706">
    <property type="entry name" value="Cu-oxidase_C"/>
</dbReference>
<evidence type="ECO:0000259" key="5">
    <source>
        <dbReference type="Pfam" id="PF07731"/>
    </source>
</evidence>
<evidence type="ECO:0000313" key="7">
    <source>
        <dbReference type="EMBL" id="CAI9110106.1"/>
    </source>
</evidence>
<dbReference type="Pfam" id="PF07731">
    <property type="entry name" value="Cu-oxidase_2"/>
    <property type="match status" value="1"/>
</dbReference>
<feature type="chain" id="PRO_5043920160" evidence="3">
    <location>
        <begin position="26"/>
        <end position="536"/>
    </location>
</feature>
<dbReference type="Proteomes" id="UP001161247">
    <property type="component" value="Chromosome 6"/>
</dbReference>
<comment type="similarity">
    <text evidence="1">Belongs to the multicopper oxidase family.</text>
</comment>
<feature type="signal peptide" evidence="3">
    <location>
        <begin position="1"/>
        <end position="25"/>
    </location>
</feature>
<dbReference type="InterPro" id="IPR011707">
    <property type="entry name" value="Cu-oxidase-like_N"/>
</dbReference>
<dbReference type="PROSITE" id="PS51257">
    <property type="entry name" value="PROKAR_LIPOPROTEIN"/>
    <property type="match status" value="1"/>
</dbReference>
<evidence type="ECO:0000259" key="4">
    <source>
        <dbReference type="Pfam" id="PF00394"/>
    </source>
</evidence>
<dbReference type="PANTHER" id="PTHR11709:SF245">
    <property type="entry name" value="SKU5 SIMILAR 16"/>
    <property type="match status" value="1"/>
</dbReference>
<dbReference type="InterPro" id="IPR008972">
    <property type="entry name" value="Cupredoxin"/>
</dbReference>
<organism evidence="7 8">
    <name type="scientific">Oldenlandia corymbosa var. corymbosa</name>
    <dbReference type="NCBI Taxonomy" id="529605"/>
    <lineage>
        <taxon>Eukaryota</taxon>
        <taxon>Viridiplantae</taxon>
        <taxon>Streptophyta</taxon>
        <taxon>Embryophyta</taxon>
        <taxon>Tracheophyta</taxon>
        <taxon>Spermatophyta</taxon>
        <taxon>Magnoliopsida</taxon>
        <taxon>eudicotyledons</taxon>
        <taxon>Gunneridae</taxon>
        <taxon>Pentapetalae</taxon>
        <taxon>asterids</taxon>
        <taxon>lamiids</taxon>
        <taxon>Gentianales</taxon>
        <taxon>Rubiaceae</taxon>
        <taxon>Rubioideae</taxon>
        <taxon>Spermacoceae</taxon>
        <taxon>Hedyotis-Oldenlandia complex</taxon>
        <taxon>Oldenlandia</taxon>
    </lineage>
</organism>
<evidence type="ECO:0000313" key="8">
    <source>
        <dbReference type="Proteomes" id="UP001161247"/>
    </source>
</evidence>
<dbReference type="EMBL" id="OX459123">
    <property type="protein sequence ID" value="CAI9110106.1"/>
    <property type="molecule type" value="Genomic_DNA"/>
</dbReference>
<dbReference type="GO" id="GO:0005507">
    <property type="term" value="F:copper ion binding"/>
    <property type="evidence" value="ECO:0007669"/>
    <property type="project" value="InterPro"/>
</dbReference>
<dbReference type="AlphaFoldDB" id="A0AAV1DQH6"/>
<dbReference type="InterPro" id="IPR045087">
    <property type="entry name" value="Cu-oxidase_fam"/>
</dbReference>
<dbReference type="GO" id="GO:0016491">
    <property type="term" value="F:oxidoreductase activity"/>
    <property type="evidence" value="ECO:0007669"/>
    <property type="project" value="InterPro"/>
</dbReference>
<dbReference type="Pfam" id="PF07732">
    <property type="entry name" value="Cu-oxidase_3"/>
    <property type="match status" value="1"/>
</dbReference>
<dbReference type="Gene3D" id="2.60.40.420">
    <property type="entry name" value="Cupredoxins - blue copper proteins"/>
    <property type="match status" value="3"/>
</dbReference>
<feature type="domain" description="Plastocyanin-like" evidence="6">
    <location>
        <begin position="36"/>
        <end position="149"/>
    </location>
</feature>
<evidence type="ECO:0000256" key="3">
    <source>
        <dbReference type="SAM" id="SignalP"/>
    </source>
</evidence>